<evidence type="ECO:0000313" key="2">
    <source>
        <dbReference type="EMBL" id="OIT21119.1"/>
    </source>
</evidence>
<comment type="caution">
    <text evidence="2">The sequence shown here is derived from an EMBL/GenBank/DDBJ whole genome shotgun (WGS) entry which is preliminary data.</text>
</comment>
<dbReference type="STRING" id="49451.A0A1J6KGV3"/>
<dbReference type="InterPro" id="IPR002156">
    <property type="entry name" value="RNaseH_domain"/>
</dbReference>
<proteinExistence type="predicted"/>
<dbReference type="SUPFAM" id="SSF53098">
    <property type="entry name" value="Ribonuclease H-like"/>
    <property type="match status" value="1"/>
</dbReference>
<dbReference type="OMA" id="IMAYSTF"/>
<dbReference type="EMBL" id="MJEQ01000022">
    <property type="protein sequence ID" value="OIT40475.1"/>
    <property type="molecule type" value="Genomic_DNA"/>
</dbReference>
<dbReference type="InterPro" id="IPR053151">
    <property type="entry name" value="RNase_H-like"/>
</dbReference>
<dbReference type="PANTHER" id="PTHR47723">
    <property type="entry name" value="OS05G0353850 PROTEIN"/>
    <property type="match status" value="1"/>
</dbReference>
<dbReference type="GO" id="GO:0003676">
    <property type="term" value="F:nucleic acid binding"/>
    <property type="evidence" value="ECO:0007669"/>
    <property type="project" value="InterPro"/>
</dbReference>
<gene>
    <name evidence="3" type="ORF">A4A49_55681</name>
    <name evidence="2" type="ORF">A4A49_57738</name>
</gene>
<dbReference type="EMBL" id="MJEQ01004593">
    <property type="protein sequence ID" value="OIT21119.1"/>
    <property type="molecule type" value="Genomic_DNA"/>
</dbReference>
<sequence length="120" mass="13079">MICILINVQFPSLLIFIEWKHLVDVVERCKPLLKVIPLSTDGCSKGNLGLASGGGCLRDQYGDLIMAYSTFFGSCTNNMAEARAILVGLIWCIDNGYKEVEIKSDSLILINAINNQAGTP</sequence>
<dbReference type="Gramene" id="OIT40475">
    <property type="protein sequence ID" value="OIT40475"/>
    <property type="gene ID" value="A4A49_55681"/>
</dbReference>
<organism evidence="2 4">
    <name type="scientific">Nicotiana attenuata</name>
    <name type="common">Coyote tobacco</name>
    <dbReference type="NCBI Taxonomy" id="49451"/>
    <lineage>
        <taxon>Eukaryota</taxon>
        <taxon>Viridiplantae</taxon>
        <taxon>Streptophyta</taxon>
        <taxon>Embryophyta</taxon>
        <taxon>Tracheophyta</taxon>
        <taxon>Spermatophyta</taxon>
        <taxon>Magnoliopsida</taxon>
        <taxon>eudicotyledons</taxon>
        <taxon>Gunneridae</taxon>
        <taxon>Pentapetalae</taxon>
        <taxon>asterids</taxon>
        <taxon>lamiids</taxon>
        <taxon>Solanales</taxon>
        <taxon>Solanaceae</taxon>
        <taxon>Nicotianoideae</taxon>
        <taxon>Nicotianeae</taxon>
        <taxon>Nicotiana</taxon>
    </lineage>
</organism>
<dbReference type="Gramene" id="OIT21119">
    <property type="protein sequence ID" value="OIT21119"/>
    <property type="gene ID" value="A4A49_57738"/>
</dbReference>
<dbReference type="Proteomes" id="UP000187609">
    <property type="component" value="Unassembled WGS sequence"/>
</dbReference>
<evidence type="ECO:0000313" key="3">
    <source>
        <dbReference type="EMBL" id="OIT40475.1"/>
    </source>
</evidence>
<accession>A0A1J6KGV3</accession>
<dbReference type="Pfam" id="PF13456">
    <property type="entry name" value="RVT_3"/>
    <property type="match status" value="1"/>
</dbReference>
<dbReference type="InterPro" id="IPR036397">
    <property type="entry name" value="RNaseH_sf"/>
</dbReference>
<evidence type="ECO:0000259" key="1">
    <source>
        <dbReference type="PROSITE" id="PS50879"/>
    </source>
</evidence>
<dbReference type="SMR" id="A0A1J6KGV3"/>
<dbReference type="PROSITE" id="PS50879">
    <property type="entry name" value="RNASE_H_1"/>
    <property type="match status" value="1"/>
</dbReference>
<dbReference type="PANTHER" id="PTHR47723:SF19">
    <property type="entry name" value="POLYNUCLEOTIDYL TRANSFERASE, RIBONUCLEASE H-LIKE SUPERFAMILY PROTEIN"/>
    <property type="match status" value="1"/>
</dbReference>
<name>A0A1J6KGV3_NICAT</name>
<dbReference type="CDD" id="cd06222">
    <property type="entry name" value="RNase_H_like"/>
    <property type="match status" value="1"/>
</dbReference>
<feature type="domain" description="RNase H type-1" evidence="1">
    <location>
        <begin position="32"/>
        <end position="120"/>
    </location>
</feature>
<dbReference type="InterPro" id="IPR044730">
    <property type="entry name" value="RNase_H-like_dom_plant"/>
</dbReference>
<dbReference type="AlphaFoldDB" id="A0A1J6KGV3"/>
<evidence type="ECO:0000313" key="4">
    <source>
        <dbReference type="Proteomes" id="UP000187609"/>
    </source>
</evidence>
<dbReference type="Gene3D" id="3.30.420.10">
    <property type="entry name" value="Ribonuclease H-like superfamily/Ribonuclease H"/>
    <property type="match status" value="1"/>
</dbReference>
<protein>
    <recommendedName>
        <fullName evidence="1">RNase H type-1 domain-containing protein</fullName>
    </recommendedName>
</protein>
<dbReference type="InterPro" id="IPR012337">
    <property type="entry name" value="RNaseH-like_sf"/>
</dbReference>
<keyword evidence="4" id="KW-1185">Reference proteome</keyword>
<dbReference type="GO" id="GO:0004523">
    <property type="term" value="F:RNA-DNA hybrid ribonuclease activity"/>
    <property type="evidence" value="ECO:0007669"/>
    <property type="project" value="InterPro"/>
</dbReference>
<feature type="non-terminal residue" evidence="2">
    <location>
        <position position="120"/>
    </location>
</feature>
<reference evidence="2 4" key="1">
    <citation type="submission" date="2016-11" db="EMBL/GenBank/DDBJ databases">
        <title>The genome of Nicotiana attenuata.</title>
        <authorList>
            <person name="Xu S."/>
            <person name="Brockmoeller T."/>
            <person name="Gaquerel E."/>
            <person name="Navarro A."/>
            <person name="Kuhl H."/>
            <person name="Gase K."/>
            <person name="Ling Z."/>
            <person name="Zhou W."/>
            <person name="Kreitzer C."/>
            <person name="Stanke M."/>
            <person name="Tang H."/>
            <person name="Lyons E."/>
            <person name="Pandey P."/>
            <person name="Pandey S.P."/>
            <person name="Timmermann B."/>
            <person name="Baldwin I.T."/>
        </authorList>
    </citation>
    <scope>NUCLEOTIDE SEQUENCE [LARGE SCALE GENOMIC DNA]</scope>
    <source>
        <strain evidence="4">cv. UT</strain>
        <strain evidence="2">UT</strain>
        <tissue evidence="2">Leaves</tissue>
    </source>
</reference>